<gene>
    <name evidence="1" type="ORF">A5U30_004407</name>
</gene>
<proteinExistence type="predicted"/>
<accession>A0A828PF74</accession>
<reference evidence="1 2" key="1">
    <citation type="submission" date="2020-02" db="EMBL/GenBank/DDBJ databases">
        <authorList>
            <consortium name="PulseNet: The National Subtyping Network for Foodborne Disease Surveillance"/>
            <person name="Tarr C.L."/>
            <person name="Trees E."/>
            <person name="Katz L.S."/>
            <person name="Carleton-Romer H.A."/>
            <person name="Stroika S."/>
            <person name="Kucerova Z."/>
            <person name="Roache K.F."/>
            <person name="Sabol A.L."/>
            <person name="Besser J."/>
            <person name="Gerner-Smidt P."/>
        </authorList>
    </citation>
    <scope>NUCLEOTIDE SEQUENCE [LARGE SCALE GENOMIC DNA]</scope>
    <source>
        <strain evidence="1 2">PNUSAE002719</strain>
    </source>
</reference>
<dbReference type="EMBL" id="AATLZG010000037">
    <property type="protein sequence ID" value="EFM8156689.1"/>
    <property type="molecule type" value="Genomic_DNA"/>
</dbReference>
<evidence type="ECO:0000313" key="2">
    <source>
        <dbReference type="Proteomes" id="UP000555763"/>
    </source>
</evidence>
<name>A0A828PF74_ECOLX</name>
<dbReference type="Proteomes" id="UP000555763">
    <property type="component" value="Unassembled WGS sequence"/>
</dbReference>
<sequence length="105" mass="11315">MGSKESPDVIRLITPVVRDSETIKSVKIGPLARQAGSLRGLSLVELYGMKFDSLLTYLSRVTEPHLKESELKAMDARDFSALANAAVNFYVGGASTKPNGEETDG</sequence>
<protein>
    <submittedName>
        <fullName evidence="1">Phage tail assembly protein</fullName>
    </submittedName>
</protein>
<organism evidence="1 2">
    <name type="scientific">Escherichia coli</name>
    <dbReference type="NCBI Taxonomy" id="562"/>
    <lineage>
        <taxon>Bacteria</taxon>
        <taxon>Pseudomonadati</taxon>
        <taxon>Pseudomonadota</taxon>
        <taxon>Gammaproteobacteria</taxon>
        <taxon>Enterobacterales</taxon>
        <taxon>Enterobacteriaceae</taxon>
        <taxon>Escherichia</taxon>
    </lineage>
</organism>
<comment type="caution">
    <text evidence="1">The sequence shown here is derived from an EMBL/GenBank/DDBJ whole genome shotgun (WGS) entry which is preliminary data.</text>
</comment>
<evidence type="ECO:0000313" key="1">
    <source>
        <dbReference type="EMBL" id="EFM8156689.1"/>
    </source>
</evidence>
<dbReference type="AlphaFoldDB" id="A0A828PF74"/>